<reference evidence="2" key="1">
    <citation type="submission" date="2011-03" db="EMBL/GenBank/DDBJ databases">
        <title>Version 3 of the genome sequence of Otolemur garnettii (Bushbaby).</title>
        <authorList>
            <consortium name="The Broad Institute Genome Sequencing Platform"/>
            <person name="Di Palma F."/>
            <person name="Johnson J."/>
            <person name="Lander E.S."/>
            <person name="Lindblad-Toh K."/>
            <person name="Jaffe D.B."/>
            <person name="Gnerre S."/>
            <person name="MacCallum I."/>
            <person name="Przybylski D."/>
            <person name="Ribeiro F.J."/>
            <person name="Burton J.N."/>
            <person name="Walker B.J."/>
            <person name="Sharpe T."/>
            <person name="Hall G."/>
        </authorList>
    </citation>
    <scope>NUCLEOTIDE SEQUENCE [LARGE SCALE GENOMIC DNA]</scope>
</reference>
<dbReference type="EMBL" id="AAQR03070429">
    <property type="status" value="NOT_ANNOTATED_CDS"/>
    <property type="molecule type" value="Genomic_DNA"/>
</dbReference>
<dbReference type="AlphaFoldDB" id="H0XXB8"/>
<dbReference type="InParanoid" id="H0XXB8"/>
<proteinExistence type="predicted"/>
<organism evidence="1 2">
    <name type="scientific">Otolemur garnettii</name>
    <name type="common">Small-eared galago</name>
    <name type="synonym">Garnett's greater bushbaby</name>
    <dbReference type="NCBI Taxonomy" id="30611"/>
    <lineage>
        <taxon>Eukaryota</taxon>
        <taxon>Metazoa</taxon>
        <taxon>Chordata</taxon>
        <taxon>Craniata</taxon>
        <taxon>Vertebrata</taxon>
        <taxon>Euteleostomi</taxon>
        <taxon>Mammalia</taxon>
        <taxon>Eutheria</taxon>
        <taxon>Euarchontoglires</taxon>
        <taxon>Primates</taxon>
        <taxon>Strepsirrhini</taxon>
        <taxon>Lorisiformes</taxon>
        <taxon>Galagidae</taxon>
        <taxon>Otolemur</taxon>
    </lineage>
</organism>
<protein>
    <submittedName>
        <fullName evidence="1">Uncharacterized protein</fullName>
    </submittedName>
</protein>
<dbReference type="Ensembl" id="ENSOGAT00000032777.1">
    <property type="protein sequence ID" value="ENSOGAP00000020761.1"/>
    <property type="gene ID" value="ENSOGAG00000026800.1"/>
</dbReference>
<evidence type="ECO:0000313" key="1">
    <source>
        <dbReference type="Ensembl" id="ENSOGAP00000020761.1"/>
    </source>
</evidence>
<reference evidence="1" key="2">
    <citation type="submission" date="2025-08" db="UniProtKB">
        <authorList>
            <consortium name="Ensembl"/>
        </authorList>
    </citation>
    <scope>IDENTIFICATION</scope>
</reference>
<accession>H0XXB8</accession>
<dbReference type="HOGENOM" id="CLU_3362128_0_0_1"/>
<sequence>YDISCWHLEAPYTMPHVPKAKGKRLHLRSSVRLRLP</sequence>
<reference evidence="1" key="3">
    <citation type="submission" date="2025-09" db="UniProtKB">
        <authorList>
            <consortium name="Ensembl"/>
        </authorList>
    </citation>
    <scope>IDENTIFICATION</scope>
</reference>
<dbReference type="eggNOG" id="ENOG502TKQQ">
    <property type="taxonomic scope" value="Eukaryota"/>
</dbReference>
<evidence type="ECO:0000313" key="2">
    <source>
        <dbReference type="Proteomes" id="UP000005225"/>
    </source>
</evidence>
<dbReference type="Proteomes" id="UP000005225">
    <property type="component" value="Unassembled WGS sequence"/>
</dbReference>
<name>H0XXB8_OTOGA</name>
<keyword evidence="2" id="KW-1185">Reference proteome</keyword>